<dbReference type="EMBL" id="AP021858">
    <property type="protein sequence ID" value="BBO23964.1"/>
    <property type="molecule type" value="Genomic_DNA"/>
</dbReference>
<evidence type="ECO:0000313" key="2">
    <source>
        <dbReference type="Proteomes" id="UP000662873"/>
    </source>
</evidence>
<protein>
    <submittedName>
        <fullName evidence="1">Uncharacterized protein</fullName>
    </submittedName>
</protein>
<gene>
    <name evidence="1" type="ORF">NPRO_15590</name>
</gene>
<reference evidence="1" key="1">
    <citation type="journal article" name="DNA Res.">
        <title>The physiological potential of anammox bacteria as revealed by their core genome structure.</title>
        <authorList>
            <person name="Okubo T."/>
            <person name="Toyoda A."/>
            <person name="Fukuhara K."/>
            <person name="Uchiyama I."/>
            <person name="Harigaya Y."/>
            <person name="Kuroiwa M."/>
            <person name="Suzuki T."/>
            <person name="Murakami Y."/>
            <person name="Suwa Y."/>
            <person name="Takami H."/>
        </authorList>
    </citation>
    <scope>NUCLEOTIDE SEQUENCE</scope>
    <source>
        <strain evidence="1">317325-2</strain>
    </source>
</reference>
<dbReference type="AlphaFoldDB" id="A0A809SEJ1"/>
<dbReference type="Proteomes" id="UP000662873">
    <property type="component" value="Chromosome"/>
</dbReference>
<organism evidence="1 2">
    <name type="scientific">Candidatus Nitrosymbiomonas proteolyticus</name>
    <dbReference type="NCBI Taxonomy" id="2608984"/>
    <lineage>
        <taxon>Bacteria</taxon>
        <taxon>Bacillati</taxon>
        <taxon>Armatimonadota</taxon>
        <taxon>Armatimonadota incertae sedis</taxon>
        <taxon>Candidatus Nitrosymbiomonas</taxon>
    </lineage>
</organism>
<dbReference type="KEGG" id="npy:NPRO_15590"/>
<name>A0A809SEJ1_9BACT</name>
<evidence type="ECO:0000313" key="1">
    <source>
        <dbReference type="EMBL" id="BBO23964.1"/>
    </source>
</evidence>
<proteinExistence type="predicted"/>
<accession>A0A809SEJ1</accession>
<sequence length="117" mass="12956">MKLDGSIGITFLALEPVFDANAERLRDSLARLAAMPKGRRKDALVWALAAQVDQWASKRVRGWRNLPAERRATMALYSVIAHSALSTTDDREIERMCRSRGREAVSSPKKGAAIYAA</sequence>